<evidence type="ECO:0000256" key="1">
    <source>
        <dbReference type="SAM" id="MobiDB-lite"/>
    </source>
</evidence>
<feature type="compositionally biased region" description="Low complexity" evidence="1">
    <location>
        <begin position="582"/>
        <end position="599"/>
    </location>
</feature>
<reference evidence="3" key="1">
    <citation type="submission" date="2014-12" db="EMBL/GenBank/DDBJ databases">
        <title>Genome Sequence of Valsa Canker Pathogens Uncovers a Specific Adaption of Colonization on Woody Bark.</title>
        <authorList>
            <person name="Yin Z."/>
            <person name="Liu H."/>
            <person name="Gao X."/>
            <person name="Li Z."/>
            <person name="Song N."/>
            <person name="Ke X."/>
            <person name="Dai Q."/>
            <person name="Wu Y."/>
            <person name="Sun Y."/>
            <person name="Xu J.-R."/>
            <person name="Kang Z.K."/>
            <person name="Wang L."/>
            <person name="Huang L."/>
        </authorList>
    </citation>
    <scope>NUCLEOTIDE SEQUENCE [LARGE SCALE GENOMIC DNA]</scope>
    <source>
        <strain evidence="3">SXYL134</strain>
    </source>
</reference>
<evidence type="ECO:0000313" key="3">
    <source>
        <dbReference type="Proteomes" id="UP000078576"/>
    </source>
</evidence>
<dbReference type="OrthoDB" id="5402147at2759"/>
<keyword evidence="3" id="KW-1185">Reference proteome</keyword>
<feature type="compositionally biased region" description="Polar residues" evidence="1">
    <location>
        <begin position="53"/>
        <end position="66"/>
    </location>
</feature>
<feature type="region of interest" description="Disordered" evidence="1">
    <location>
        <begin position="509"/>
        <end position="602"/>
    </location>
</feature>
<accession>A0A194V9F6</accession>
<dbReference type="AlphaFoldDB" id="A0A194V9F6"/>
<organism evidence="2 3">
    <name type="scientific">Cytospora mali</name>
    <name type="common">Apple Valsa canker fungus</name>
    <name type="synonym">Valsa mali</name>
    <dbReference type="NCBI Taxonomy" id="578113"/>
    <lineage>
        <taxon>Eukaryota</taxon>
        <taxon>Fungi</taxon>
        <taxon>Dikarya</taxon>
        <taxon>Ascomycota</taxon>
        <taxon>Pezizomycotina</taxon>
        <taxon>Sordariomycetes</taxon>
        <taxon>Sordariomycetidae</taxon>
        <taxon>Diaporthales</taxon>
        <taxon>Cytosporaceae</taxon>
        <taxon>Cytospora</taxon>
    </lineage>
</organism>
<dbReference type="EMBL" id="KN714754">
    <property type="protein sequence ID" value="KUI60595.1"/>
    <property type="molecule type" value="Genomic_DNA"/>
</dbReference>
<feature type="region of interest" description="Disordered" evidence="1">
    <location>
        <begin position="53"/>
        <end position="77"/>
    </location>
</feature>
<feature type="compositionally biased region" description="Polar residues" evidence="1">
    <location>
        <begin position="227"/>
        <end position="243"/>
    </location>
</feature>
<feature type="compositionally biased region" description="Low complexity" evidence="1">
    <location>
        <begin position="519"/>
        <end position="538"/>
    </location>
</feature>
<feature type="region of interest" description="Disordered" evidence="1">
    <location>
        <begin position="1"/>
        <end position="41"/>
    </location>
</feature>
<evidence type="ECO:0000313" key="2">
    <source>
        <dbReference type="EMBL" id="KUI60595.1"/>
    </source>
</evidence>
<feature type="compositionally biased region" description="Polar residues" evidence="1">
    <location>
        <begin position="251"/>
        <end position="266"/>
    </location>
</feature>
<feature type="compositionally biased region" description="Polar residues" evidence="1">
    <location>
        <begin position="569"/>
        <end position="581"/>
    </location>
</feature>
<gene>
    <name evidence="2" type="ORF">VP1G_07785</name>
</gene>
<feature type="region of interest" description="Disordered" evidence="1">
    <location>
        <begin position="454"/>
        <end position="487"/>
    </location>
</feature>
<protein>
    <submittedName>
        <fullName evidence="2">Uncharacterized protein</fullName>
    </submittedName>
</protein>
<sequence length="636" mass="69817">MAFHQPTRQAAQRITRVDPTSTDSEAHAPIPPVTQSRDESQTWVLFSPATDAGTTTSYLSSVQDDQPTPGRSRISDLGSLHTIARSDHLYSEPADSDLLEEDEAIEDDGELDSLDSHLPEFLNRGQQGVFQSTTILPGHDGLGGFRLDTQEPGLATEMQETIYQFERYNPRRVKRRRESLELGQLALESEEVQDAARRRRIEEWRLEQSRILLQEIHKETRRRRESTVSALTNQLRRGSQVSTEAEAEEATMSTVGAPTPDASMSGTEWHDQDASELDSGASAGEGEGDESSYWTQITRKVIRDLMGIDDRLLCVLFGEALPDDLDLETDDLSTTPKANAPVTNTTEGDTSWQLRVLDRIARELGNLVSQLSAHPHPGAFSTYGHVQQMPLPYAGLPAIPEGTDVFTRPSAQTTPAITRADDVNDNVASRRPSDVDGSTMPAMLQFQPTLQTIPHTQPMDIPRARSSDVPVDAPAPEKQPGTFTQQEWEQDLDIKLVFKYLRNRFTSSRAAASNPPPHSQSQHAHPNPASQDVAARAAARVRQHHPLVRGVPPHPRRTSFKATGVPAGTISQLQRHPSSCASQSTRRSGRRGSISVSSRHSSRHYWDLGARDGAAGSVGTGSMIASTGPMGSWGEV</sequence>
<dbReference type="Proteomes" id="UP000078576">
    <property type="component" value="Unassembled WGS sequence"/>
</dbReference>
<name>A0A194V9F6_CYTMA</name>
<feature type="compositionally biased region" description="Polar residues" evidence="1">
    <location>
        <begin position="1"/>
        <end position="23"/>
    </location>
</feature>
<feature type="region of interest" description="Disordered" evidence="1">
    <location>
        <begin position="222"/>
        <end position="292"/>
    </location>
</feature>
<proteinExistence type="predicted"/>